<dbReference type="eggNOG" id="ENOG502RZN8">
    <property type="taxonomic scope" value="Eukaryota"/>
</dbReference>
<protein>
    <submittedName>
        <fullName evidence="2">Ser thr protein phosphatase superfamily</fullName>
    </submittedName>
</protein>
<dbReference type="PANTHER" id="PTHR37844:SF2">
    <property type="entry name" value="SER_THR PROTEIN PHOSPHATASE SUPERFAMILY (AFU_ORTHOLOGUE AFUA_1G14840)"/>
    <property type="match status" value="1"/>
</dbReference>
<dbReference type="SUPFAM" id="SSF56300">
    <property type="entry name" value="Metallo-dependent phosphatases"/>
    <property type="match status" value="1"/>
</dbReference>
<dbReference type="GO" id="GO:0016787">
    <property type="term" value="F:hydrolase activity"/>
    <property type="evidence" value="ECO:0007669"/>
    <property type="project" value="InterPro"/>
</dbReference>
<gene>
    <name evidence="2" type="ORF">F503_03824</name>
</gene>
<name>S3BVI3_OPHP1</name>
<dbReference type="VEuPathDB" id="FungiDB:F503_03824"/>
<dbReference type="Gene3D" id="3.60.21.10">
    <property type="match status" value="1"/>
</dbReference>
<keyword evidence="3" id="KW-1185">Reference proteome</keyword>
<dbReference type="Pfam" id="PF00149">
    <property type="entry name" value="Metallophos"/>
    <property type="match status" value="1"/>
</dbReference>
<dbReference type="Proteomes" id="UP000016923">
    <property type="component" value="Unassembled WGS sequence"/>
</dbReference>
<evidence type="ECO:0000313" key="3">
    <source>
        <dbReference type="Proteomes" id="UP000016923"/>
    </source>
</evidence>
<evidence type="ECO:0000313" key="2">
    <source>
        <dbReference type="EMBL" id="EPE05219.1"/>
    </source>
</evidence>
<evidence type="ECO:0000259" key="1">
    <source>
        <dbReference type="Pfam" id="PF00149"/>
    </source>
</evidence>
<reference evidence="2 3" key="1">
    <citation type="journal article" date="2013" name="BMC Genomics">
        <title>The genome and transcriptome of the pine saprophyte Ophiostoma piceae, and a comparison with the bark beetle-associated pine pathogen Grosmannia clavigera.</title>
        <authorList>
            <person name="Haridas S."/>
            <person name="Wang Y."/>
            <person name="Lim L."/>
            <person name="Massoumi Alamouti S."/>
            <person name="Jackman S."/>
            <person name="Docking R."/>
            <person name="Robertson G."/>
            <person name="Birol I."/>
            <person name="Bohlmann J."/>
            <person name="Breuil C."/>
        </authorList>
    </citation>
    <scope>NUCLEOTIDE SEQUENCE [LARGE SCALE GENOMIC DNA]</scope>
    <source>
        <strain evidence="2 3">UAMH 11346</strain>
    </source>
</reference>
<dbReference type="PANTHER" id="PTHR37844">
    <property type="entry name" value="SER/THR PROTEIN PHOSPHATASE SUPERFAMILY (AFU_ORTHOLOGUE AFUA_1G14840)"/>
    <property type="match status" value="1"/>
</dbReference>
<proteinExistence type="predicted"/>
<accession>S3BVI3</accession>
<dbReference type="InterPro" id="IPR004843">
    <property type="entry name" value="Calcineurin-like_PHP"/>
</dbReference>
<dbReference type="InterPro" id="IPR029052">
    <property type="entry name" value="Metallo-depent_PP-like"/>
</dbReference>
<sequence>MHLEHAYWISLPSHSPGTQTTTMAVQIVSDLHLESPKAYDVFEIVPRAPILALVGDIGNIESHEADFTAFVERMLAQFQAVLFVPGNHEAYNSTWPRTLEILRALEKDVVVRRAGGSASVGEFVLLERNSYRLPRCTGTIVLGCSLFSHIAAEHEMAVSMGMNDFYQIGDDWDVAAHNKAHARDLAWLNDTVAALSSDDSSDIDNILIMTHWSPSTDSRAGDPRHAHSAIACSFATDLSAEACFRASKVKAWCFGHTHYNCDFTVTRDGGLSPLRLVANQRGYYFAQAAGYDNDKLLWAED</sequence>
<dbReference type="EMBL" id="KE148157">
    <property type="protein sequence ID" value="EPE05219.1"/>
    <property type="molecule type" value="Genomic_DNA"/>
</dbReference>
<organism evidence="2 3">
    <name type="scientific">Ophiostoma piceae (strain UAMH 11346)</name>
    <name type="common">Sap stain fungus</name>
    <dbReference type="NCBI Taxonomy" id="1262450"/>
    <lineage>
        <taxon>Eukaryota</taxon>
        <taxon>Fungi</taxon>
        <taxon>Dikarya</taxon>
        <taxon>Ascomycota</taxon>
        <taxon>Pezizomycotina</taxon>
        <taxon>Sordariomycetes</taxon>
        <taxon>Sordariomycetidae</taxon>
        <taxon>Ophiostomatales</taxon>
        <taxon>Ophiostomataceae</taxon>
        <taxon>Ophiostoma</taxon>
    </lineage>
</organism>
<dbReference type="AlphaFoldDB" id="S3BVI3"/>
<feature type="domain" description="Calcineurin-like phosphoesterase" evidence="1">
    <location>
        <begin position="27"/>
        <end position="259"/>
    </location>
</feature>
<dbReference type="HOGENOM" id="CLU_060372_0_1_1"/>
<dbReference type="OrthoDB" id="550558at2759"/>
<dbReference type="OMA" id="CDFERKG"/>